<keyword evidence="6" id="KW-0508">mRNA splicing</keyword>
<feature type="compositionally biased region" description="Basic and acidic residues" evidence="7">
    <location>
        <begin position="273"/>
        <end position="282"/>
    </location>
</feature>
<dbReference type="PANTHER" id="PTHR13161:SF15">
    <property type="entry name" value="SPLICING FACTOR, SUPPRESSOR OF WHITE-APRICOT HOMOLOG"/>
    <property type="match status" value="1"/>
</dbReference>
<evidence type="ECO:0000313" key="9">
    <source>
        <dbReference type="EMBL" id="OVA09773.1"/>
    </source>
</evidence>
<feature type="compositionally biased region" description="Basic residues" evidence="7">
    <location>
        <begin position="789"/>
        <end position="799"/>
    </location>
</feature>
<name>A0A200QH04_MACCD</name>
<feature type="domain" description="SURP motif" evidence="8">
    <location>
        <begin position="368"/>
        <end position="410"/>
    </location>
</feature>
<evidence type="ECO:0000256" key="6">
    <source>
        <dbReference type="ARBA" id="ARBA00023187"/>
    </source>
</evidence>
<feature type="compositionally biased region" description="Low complexity" evidence="7">
    <location>
        <begin position="559"/>
        <end position="569"/>
    </location>
</feature>
<evidence type="ECO:0000256" key="4">
    <source>
        <dbReference type="ARBA" id="ARBA00023015"/>
    </source>
</evidence>
<feature type="compositionally biased region" description="Basic residues" evidence="7">
    <location>
        <begin position="864"/>
        <end position="875"/>
    </location>
</feature>
<dbReference type="SUPFAM" id="SSF109905">
    <property type="entry name" value="Surp module (SWAP domain)"/>
    <property type="match status" value="2"/>
</dbReference>
<feature type="compositionally biased region" description="Polar residues" evidence="7">
    <location>
        <begin position="83"/>
        <end position="94"/>
    </location>
</feature>
<dbReference type="PANTHER" id="PTHR13161">
    <property type="entry name" value="SPLICING FACTOR SUPPRESSOR OF WHITE APRICOT"/>
    <property type="match status" value="1"/>
</dbReference>
<evidence type="ECO:0000313" key="10">
    <source>
        <dbReference type="Proteomes" id="UP000195402"/>
    </source>
</evidence>
<feature type="compositionally biased region" description="Basic and acidic residues" evidence="7">
    <location>
        <begin position="876"/>
        <end position="895"/>
    </location>
</feature>
<dbReference type="EMBL" id="MVGT01002051">
    <property type="protein sequence ID" value="OVA09773.1"/>
    <property type="molecule type" value="Genomic_DNA"/>
</dbReference>
<reference evidence="9 10" key="1">
    <citation type="journal article" date="2017" name="Mol. Plant">
        <title>The Genome of Medicinal Plant Macleaya cordata Provides New Insights into Benzylisoquinoline Alkaloids Metabolism.</title>
        <authorList>
            <person name="Liu X."/>
            <person name="Liu Y."/>
            <person name="Huang P."/>
            <person name="Ma Y."/>
            <person name="Qing Z."/>
            <person name="Tang Q."/>
            <person name="Cao H."/>
            <person name="Cheng P."/>
            <person name="Zheng Y."/>
            <person name="Yuan Z."/>
            <person name="Zhou Y."/>
            <person name="Liu J."/>
            <person name="Tang Z."/>
            <person name="Zhuo Y."/>
            <person name="Zhang Y."/>
            <person name="Yu L."/>
            <person name="Huang J."/>
            <person name="Yang P."/>
            <person name="Peng Q."/>
            <person name="Zhang J."/>
            <person name="Jiang W."/>
            <person name="Zhang Z."/>
            <person name="Lin K."/>
            <person name="Ro D.K."/>
            <person name="Chen X."/>
            <person name="Xiong X."/>
            <person name="Shang Y."/>
            <person name="Huang S."/>
            <person name="Zeng J."/>
        </authorList>
    </citation>
    <scope>NUCLEOTIDE SEQUENCE [LARGE SCALE GENOMIC DNA]</scope>
    <source>
        <strain evidence="10">cv. BLH2017</strain>
        <tissue evidence="9">Root</tissue>
    </source>
</reference>
<feature type="compositionally biased region" description="Basic and acidic residues" evidence="7">
    <location>
        <begin position="770"/>
        <end position="788"/>
    </location>
</feature>
<organism evidence="9 10">
    <name type="scientific">Macleaya cordata</name>
    <name type="common">Five-seeded plume-poppy</name>
    <name type="synonym">Bocconia cordata</name>
    <dbReference type="NCBI Taxonomy" id="56857"/>
    <lineage>
        <taxon>Eukaryota</taxon>
        <taxon>Viridiplantae</taxon>
        <taxon>Streptophyta</taxon>
        <taxon>Embryophyta</taxon>
        <taxon>Tracheophyta</taxon>
        <taxon>Spermatophyta</taxon>
        <taxon>Magnoliopsida</taxon>
        <taxon>Ranunculales</taxon>
        <taxon>Papaveraceae</taxon>
        <taxon>Papaveroideae</taxon>
        <taxon>Macleaya</taxon>
    </lineage>
</organism>
<proteinExistence type="predicted"/>
<keyword evidence="1" id="KW-0507">mRNA processing</keyword>
<feature type="compositionally biased region" description="Low complexity" evidence="7">
    <location>
        <begin position="602"/>
        <end position="615"/>
    </location>
</feature>
<keyword evidence="5" id="KW-0804">Transcription</keyword>
<feature type="compositionally biased region" description="Basic and acidic residues" evidence="7">
    <location>
        <begin position="209"/>
        <end position="222"/>
    </location>
</feature>
<evidence type="ECO:0000259" key="8">
    <source>
        <dbReference type="PROSITE" id="PS50128"/>
    </source>
</evidence>
<dbReference type="FunCoup" id="A0A200QH04">
    <property type="interactions" value="379"/>
</dbReference>
<keyword evidence="2" id="KW-0677">Repeat</keyword>
<dbReference type="Pfam" id="PF01805">
    <property type="entry name" value="Surp"/>
    <property type="match status" value="2"/>
</dbReference>
<dbReference type="InParanoid" id="A0A200QH04"/>
<dbReference type="Pfam" id="PF09750">
    <property type="entry name" value="DRY_EERY"/>
    <property type="match status" value="1"/>
</dbReference>
<feature type="compositionally biased region" description="Basic and acidic residues" evidence="7">
    <location>
        <begin position="289"/>
        <end position="307"/>
    </location>
</feature>
<sequence length="952" mass="104019">MDLEVVGRHALFFDDDASSAFVNSQEALVEWNSLLIDRYDVRHLLQTPPPPLKRRRHPPPSESEIDYERFLDLPPPESEYNPDESSIPESNNGAEQAAGGTYNAVAFSYGNSDVSADQRNSNAGVGYSGFLPPFPVPESLLQNLPPTEKLHQIMARTAVFVKKHGGQSEIVLRVKQGDNPTFGFLMPDHQLHAYFRFLVDHPEVLKSDMDSKLQDEDKKIDNEQNQTADVSGGALSLLGSVYGSGEDEDGSLQVANESNEKNSGCSPIASDSTHSHESERAEASLNLTLKDDEAPKHPLPSAKEKPPSSKRIHSVTAAPGGKARGKKTEGGVSGSSSTSVNKPEVSTLPGRSKFETLILEPPSDLKRTMDKIVEFILRNGKEFEAILIEQDAKNGRFPFLLSSNQYHPYYLKVLQEAQESKQTGKSSTSQKMDTIAHAGGKKAALSKENDIVYVGHDLPYDSEKKEKFKMVIGGPKKDTQDPPSKAAQQQFGVTVDAAAAAAILQAATRGLRNPKLDILPKKSLDDSSPSISGEGRPKNDAQGPPPKPSQQQFGVTVDAAEAAAILQAATRGPRNPKLDILPKKALDNSSPSLSNEGGPGSSFGSLSFSSRARSSTPKPVSDLGEPSLSRPDHFSRSVVQSGKDGNKTSCGSVAKAIAKTAAVAAATEADSSEACLTREQKQKAERLKRAKMFAAMIKGGAAPHLDAPSSCLSAEPPDSVHSGLLGSGHKASSVDGPAQSPDSANFLGAEIKEFLSREREGSSVPADIDTSDKMDKAKNKESNDDYKEKRSRKKHHSRSRRLEEDDDDEGEREHRHSRKKHRSSHHSSHRDRDEHNHRKRHSSSKDTESRHRHKHHSSSEDKHWHRRRSDRHRRGSHSDRKVESEDDEISTKLSDHSNSIRIDDSAKRDATLDLLDDHPERSSPLVADSHPSENTEIPDDLRAKVRAMLATL</sequence>
<evidence type="ECO:0000256" key="7">
    <source>
        <dbReference type="SAM" id="MobiDB-lite"/>
    </source>
</evidence>
<keyword evidence="4" id="KW-0805">Transcription regulation</keyword>
<feature type="compositionally biased region" description="Polar residues" evidence="7">
    <location>
        <begin position="253"/>
        <end position="272"/>
    </location>
</feature>
<evidence type="ECO:0000256" key="3">
    <source>
        <dbReference type="ARBA" id="ARBA00022884"/>
    </source>
</evidence>
<dbReference type="AlphaFoldDB" id="A0A200QH04"/>
<dbReference type="InterPro" id="IPR040397">
    <property type="entry name" value="SWAP"/>
</dbReference>
<comment type="caution">
    <text evidence="9">The sequence shown here is derived from an EMBL/GenBank/DDBJ whole genome shotgun (WGS) entry which is preliminary data.</text>
</comment>
<feature type="domain" description="SURP motif" evidence="8">
    <location>
        <begin position="153"/>
        <end position="195"/>
    </location>
</feature>
<feature type="region of interest" description="Disordered" evidence="7">
    <location>
        <begin position="703"/>
        <end position="938"/>
    </location>
</feature>
<feature type="compositionally biased region" description="Basic and acidic residues" evidence="7">
    <location>
        <begin position="750"/>
        <end position="761"/>
    </location>
</feature>
<dbReference type="PROSITE" id="PS50128">
    <property type="entry name" value="SURP"/>
    <property type="match status" value="2"/>
</dbReference>
<dbReference type="Gene3D" id="1.10.10.790">
    <property type="entry name" value="Surp module"/>
    <property type="match status" value="2"/>
</dbReference>
<keyword evidence="3" id="KW-0694">RNA-binding</keyword>
<feature type="region of interest" description="Disordered" evidence="7">
    <location>
        <begin position="517"/>
        <end position="650"/>
    </location>
</feature>
<dbReference type="InterPro" id="IPR035967">
    <property type="entry name" value="SWAP/Surp_sf"/>
</dbReference>
<feature type="region of interest" description="Disordered" evidence="7">
    <location>
        <begin position="72"/>
        <end position="96"/>
    </location>
</feature>
<feature type="compositionally biased region" description="Basic and acidic residues" evidence="7">
    <location>
        <begin position="901"/>
        <end position="921"/>
    </location>
</feature>
<dbReference type="OMA" id="SDGAYHE"/>
<feature type="compositionally biased region" description="Basic and acidic residues" evidence="7">
    <location>
        <begin position="576"/>
        <end position="586"/>
    </location>
</feature>
<dbReference type="FunFam" id="1.10.10.790:FF:000011">
    <property type="entry name" value="Splicing factor, suppressor of white-apricot"/>
    <property type="match status" value="1"/>
</dbReference>
<dbReference type="SMART" id="SM01141">
    <property type="entry name" value="DRY_EERY"/>
    <property type="match status" value="1"/>
</dbReference>
<dbReference type="STRING" id="56857.A0A200QH04"/>
<dbReference type="Proteomes" id="UP000195402">
    <property type="component" value="Unassembled WGS sequence"/>
</dbReference>
<keyword evidence="10" id="KW-1185">Reference proteome</keyword>
<feature type="compositionally biased region" description="Basic residues" evidence="7">
    <location>
        <begin position="815"/>
        <end position="829"/>
    </location>
</feature>
<dbReference type="GO" id="GO:0000395">
    <property type="term" value="P:mRNA 5'-splice site recognition"/>
    <property type="evidence" value="ECO:0007669"/>
    <property type="project" value="TreeGrafter"/>
</dbReference>
<accession>A0A200QH04</accession>
<protein>
    <submittedName>
        <fullName evidence="9">SWAP/Surp</fullName>
    </submittedName>
</protein>
<gene>
    <name evidence="9" type="ORF">BVC80_9101g318</name>
</gene>
<dbReference type="OrthoDB" id="5836667at2759"/>
<feature type="region of interest" description="Disordered" evidence="7">
    <location>
        <begin position="209"/>
        <end position="352"/>
    </location>
</feature>
<dbReference type="InterPro" id="IPR019147">
    <property type="entry name" value="SWAP_N_domain"/>
</dbReference>
<dbReference type="InterPro" id="IPR000061">
    <property type="entry name" value="Surp"/>
</dbReference>
<dbReference type="GO" id="GO:0003723">
    <property type="term" value="F:RNA binding"/>
    <property type="evidence" value="ECO:0007669"/>
    <property type="project" value="UniProtKB-KW"/>
</dbReference>
<dbReference type="SMART" id="SM00648">
    <property type="entry name" value="SWAP"/>
    <property type="match status" value="2"/>
</dbReference>
<evidence type="ECO:0000256" key="1">
    <source>
        <dbReference type="ARBA" id="ARBA00022664"/>
    </source>
</evidence>
<evidence type="ECO:0000256" key="5">
    <source>
        <dbReference type="ARBA" id="ARBA00023163"/>
    </source>
</evidence>
<evidence type="ECO:0000256" key="2">
    <source>
        <dbReference type="ARBA" id="ARBA00022737"/>
    </source>
</evidence>